<proteinExistence type="predicted"/>
<sequence>MLYLRRLENINGSIVPHTTDINSGQYTQKRSRPTCLWANIPTLWRGYLTGAISPFEIHVFFSTLMLTVGYFRDRKPLDNYKDDPFSTTDRSFMKAKTVKQQKLSPYPNPSTQLIIQSCCYMILLTGPGYTQSAMTGPSSGKAGSLYMMNQRSFETKFLECYLVYIWIESMFLFQYSIIVLHLYLFPIFDGPQVEMEVRLSAFAPLVSHMNSGSLCRVMRLEKAVGEDVELFSFKVAYAASRLVGKLQDNTPQAPSILFSSILSESHKRWMKLFKYMISVANILYHKTPTDVSYLGVRCPRDKGFLNPLASALHILHEDLIYEMPSLASKIPVSRYMIHVRNGVSMLSANNRRIRSLILSSLSDSIIDKIDLFDDKKFPRTDPSSICSPNAVRKEPGFRKIAEIDDFGSKFMGIL</sequence>
<evidence type="ECO:0000313" key="2">
    <source>
        <dbReference type="Proteomes" id="UP000799755"/>
    </source>
</evidence>
<gene>
    <name evidence="1" type="ORF">BDR25DRAFT_361099</name>
</gene>
<name>A0ACB6QFE3_9PLEO</name>
<dbReference type="EMBL" id="MU003533">
    <property type="protein sequence ID" value="KAF2464870.1"/>
    <property type="molecule type" value="Genomic_DNA"/>
</dbReference>
<dbReference type="Proteomes" id="UP000799755">
    <property type="component" value="Unassembled WGS sequence"/>
</dbReference>
<comment type="caution">
    <text evidence="1">The sequence shown here is derived from an EMBL/GenBank/DDBJ whole genome shotgun (WGS) entry which is preliminary data.</text>
</comment>
<evidence type="ECO:0000313" key="1">
    <source>
        <dbReference type="EMBL" id="KAF2464870.1"/>
    </source>
</evidence>
<reference evidence="1" key="1">
    <citation type="journal article" date="2020" name="Stud. Mycol.">
        <title>101 Dothideomycetes genomes: a test case for predicting lifestyles and emergence of pathogens.</title>
        <authorList>
            <person name="Haridas S."/>
            <person name="Albert R."/>
            <person name="Binder M."/>
            <person name="Bloem J."/>
            <person name="Labutti K."/>
            <person name="Salamov A."/>
            <person name="Andreopoulos B."/>
            <person name="Baker S."/>
            <person name="Barry K."/>
            <person name="Bills G."/>
            <person name="Bluhm B."/>
            <person name="Cannon C."/>
            <person name="Castanera R."/>
            <person name="Culley D."/>
            <person name="Daum C."/>
            <person name="Ezra D."/>
            <person name="Gonzalez J."/>
            <person name="Henrissat B."/>
            <person name="Kuo A."/>
            <person name="Liang C."/>
            <person name="Lipzen A."/>
            <person name="Lutzoni F."/>
            <person name="Magnuson J."/>
            <person name="Mondo S."/>
            <person name="Nolan M."/>
            <person name="Ohm R."/>
            <person name="Pangilinan J."/>
            <person name="Park H.-J."/>
            <person name="Ramirez L."/>
            <person name="Alfaro M."/>
            <person name="Sun H."/>
            <person name="Tritt A."/>
            <person name="Yoshinaga Y."/>
            <person name="Zwiers L.-H."/>
            <person name="Turgeon B."/>
            <person name="Goodwin S."/>
            <person name="Spatafora J."/>
            <person name="Crous P."/>
            <person name="Grigoriev I."/>
        </authorList>
    </citation>
    <scope>NUCLEOTIDE SEQUENCE</scope>
    <source>
        <strain evidence="1">ATCC 200398</strain>
    </source>
</reference>
<organism evidence="1 2">
    <name type="scientific">Lindgomyces ingoldianus</name>
    <dbReference type="NCBI Taxonomy" id="673940"/>
    <lineage>
        <taxon>Eukaryota</taxon>
        <taxon>Fungi</taxon>
        <taxon>Dikarya</taxon>
        <taxon>Ascomycota</taxon>
        <taxon>Pezizomycotina</taxon>
        <taxon>Dothideomycetes</taxon>
        <taxon>Pleosporomycetidae</taxon>
        <taxon>Pleosporales</taxon>
        <taxon>Lindgomycetaceae</taxon>
        <taxon>Lindgomyces</taxon>
    </lineage>
</organism>
<protein>
    <submittedName>
        <fullName evidence="1">Uncharacterized protein</fullName>
    </submittedName>
</protein>
<keyword evidence="2" id="KW-1185">Reference proteome</keyword>
<accession>A0ACB6QFE3</accession>